<evidence type="ECO:0000256" key="4">
    <source>
        <dbReference type="RuleBase" id="RU362057"/>
    </source>
</evidence>
<organism evidence="5 6">
    <name type="scientific">Rubus argutus</name>
    <name type="common">Southern blackberry</name>
    <dbReference type="NCBI Taxonomy" id="59490"/>
    <lineage>
        <taxon>Eukaryota</taxon>
        <taxon>Viridiplantae</taxon>
        <taxon>Streptophyta</taxon>
        <taxon>Embryophyta</taxon>
        <taxon>Tracheophyta</taxon>
        <taxon>Spermatophyta</taxon>
        <taxon>Magnoliopsida</taxon>
        <taxon>eudicotyledons</taxon>
        <taxon>Gunneridae</taxon>
        <taxon>Pentapetalae</taxon>
        <taxon>rosids</taxon>
        <taxon>fabids</taxon>
        <taxon>Rosales</taxon>
        <taxon>Rosaceae</taxon>
        <taxon>Rosoideae</taxon>
        <taxon>Rosoideae incertae sedis</taxon>
        <taxon>Rubus</taxon>
    </lineage>
</organism>
<dbReference type="GO" id="GO:0080043">
    <property type="term" value="F:quercetin 3-O-glucosyltransferase activity"/>
    <property type="evidence" value="ECO:0007669"/>
    <property type="project" value="TreeGrafter"/>
</dbReference>
<name>A0AAW1YR87_RUBAR</name>
<evidence type="ECO:0000313" key="6">
    <source>
        <dbReference type="Proteomes" id="UP001457282"/>
    </source>
</evidence>
<protein>
    <recommendedName>
        <fullName evidence="4">Glycosyltransferase</fullName>
        <ecNumber evidence="4">2.4.1.-</ecNumber>
    </recommendedName>
</protein>
<dbReference type="InterPro" id="IPR002213">
    <property type="entry name" value="UDP_glucos_trans"/>
</dbReference>
<dbReference type="EMBL" id="JBEDUW010000001">
    <property type="protein sequence ID" value="KAK9951053.1"/>
    <property type="molecule type" value="Genomic_DNA"/>
</dbReference>
<gene>
    <name evidence="5" type="ORF">M0R45_006515</name>
</gene>
<dbReference type="CDD" id="cd03784">
    <property type="entry name" value="GT1_Gtf-like"/>
    <property type="match status" value="1"/>
</dbReference>
<comment type="caution">
    <text evidence="5">The sequence shown here is derived from an EMBL/GenBank/DDBJ whole genome shotgun (WGS) entry which is preliminary data.</text>
</comment>
<evidence type="ECO:0000313" key="5">
    <source>
        <dbReference type="EMBL" id="KAK9951053.1"/>
    </source>
</evidence>
<reference evidence="5 6" key="1">
    <citation type="journal article" date="2023" name="G3 (Bethesda)">
        <title>A chromosome-length genome assembly and annotation of blackberry (Rubus argutus, cv. 'Hillquist').</title>
        <authorList>
            <person name="Bruna T."/>
            <person name="Aryal R."/>
            <person name="Dudchenko O."/>
            <person name="Sargent D.J."/>
            <person name="Mead D."/>
            <person name="Buti M."/>
            <person name="Cavallini A."/>
            <person name="Hytonen T."/>
            <person name="Andres J."/>
            <person name="Pham M."/>
            <person name="Weisz D."/>
            <person name="Mascagni F."/>
            <person name="Usai G."/>
            <person name="Natali L."/>
            <person name="Bassil N."/>
            <person name="Fernandez G.E."/>
            <person name="Lomsadze A."/>
            <person name="Armour M."/>
            <person name="Olukolu B."/>
            <person name="Poorten T."/>
            <person name="Britton C."/>
            <person name="Davik J."/>
            <person name="Ashrafi H."/>
            <person name="Aiden E.L."/>
            <person name="Borodovsky M."/>
            <person name="Worthington M."/>
        </authorList>
    </citation>
    <scope>NUCLEOTIDE SEQUENCE [LARGE SCALE GENOMIC DNA]</scope>
    <source>
        <strain evidence="5">PI 553951</strain>
    </source>
</reference>
<evidence type="ECO:0000256" key="2">
    <source>
        <dbReference type="ARBA" id="ARBA00022679"/>
    </source>
</evidence>
<accession>A0AAW1YR87</accession>
<sequence>MEKAIIDPYINGDSIKTTSSADADDQSQILVFPSPGQGHMSPMIQFSKSVASKGVRVTLVTTTSSSNSIQAQEISFKVELISDGSEHVDKKSETIDEYLERFRRVTTQTLANLIINLKSRFSTSDASESELVLNPIKLLVYDSSLPWLFDIAQQHGIAGAPFFTQSCAVTAIYHHFHQGAFTIDPSSTTIKQLPSMPPLGIKDVPSFLCDQGRSFPALFNISRDQFSNLSEAKWLLWNTFDKLEHEVLEWMTSNQSWPIMTVGPTIPSMFFDKRFEDDKDYSFNLFNPNVDACMKWLDSKEIGSVVYVSFGSYASPNKKQMEELAWGLKNSNYNVLWVVKQSEKEKLPSNVAEEMLEKGLVVTWCPQLQVLAHKAVGCFVTHCGWNSILEALSLGVPMVAMPQWSDQATNAKFIEDVWKTGVRVKVDEELGVATKEEIALCIGKIMEEEKGMEIRKASLKWKKLTKEAVSEGGSSYKNIDELVAKLKLI</sequence>
<keyword evidence="2 3" id="KW-0808">Transferase</keyword>
<dbReference type="EC" id="2.4.1.-" evidence="4"/>
<evidence type="ECO:0000256" key="3">
    <source>
        <dbReference type="RuleBase" id="RU003718"/>
    </source>
</evidence>
<comment type="similarity">
    <text evidence="1 3">Belongs to the UDP-glycosyltransferase family.</text>
</comment>
<proteinExistence type="inferred from homology"/>
<evidence type="ECO:0000256" key="1">
    <source>
        <dbReference type="ARBA" id="ARBA00009995"/>
    </source>
</evidence>
<dbReference type="PROSITE" id="PS00375">
    <property type="entry name" value="UDPGT"/>
    <property type="match status" value="1"/>
</dbReference>
<dbReference type="FunFam" id="3.40.50.2000:FF:000019">
    <property type="entry name" value="Glycosyltransferase"/>
    <property type="match status" value="1"/>
</dbReference>
<dbReference type="AlphaFoldDB" id="A0AAW1YR87"/>
<dbReference type="Gene3D" id="3.40.50.2000">
    <property type="entry name" value="Glycogen Phosphorylase B"/>
    <property type="match status" value="2"/>
</dbReference>
<keyword evidence="6" id="KW-1185">Reference proteome</keyword>
<dbReference type="Pfam" id="PF00201">
    <property type="entry name" value="UDPGT"/>
    <property type="match status" value="1"/>
</dbReference>
<dbReference type="PANTHER" id="PTHR11926:SF1560">
    <property type="entry name" value="UDP-GLYCOSYLTRANSFERASE 74E1-RELATED"/>
    <property type="match status" value="1"/>
</dbReference>
<dbReference type="PANTHER" id="PTHR11926">
    <property type="entry name" value="GLUCOSYL/GLUCURONOSYL TRANSFERASES"/>
    <property type="match status" value="1"/>
</dbReference>
<dbReference type="GO" id="GO:0080044">
    <property type="term" value="F:quercetin 7-O-glucosyltransferase activity"/>
    <property type="evidence" value="ECO:0007669"/>
    <property type="project" value="TreeGrafter"/>
</dbReference>
<keyword evidence="3" id="KW-0328">Glycosyltransferase</keyword>
<dbReference type="InterPro" id="IPR035595">
    <property type="entry name" value="UDP_glycos_trans_CS"/>
</dbReference>
<dbReference type="SUPFAM" id="SSF53756">
    <property type="entry name" value="UDP-Glycosyltransferase/glycogen phosphorylase"/>
    <property type="match status" value="1"/>
</dbReference>
<dbReference type="Proteomes" id="UP001457282">
    <property type="component" value="Unassembled WGS sequence"/>
</dbReference>